<evidence type="ECO:0000256" key="10">
    <source>
        <dbReference type="PROSITE-ProRule" id="PRU10141"/>
    </source>
</evidence>
<gene>
    <name evidence="14" type="ORF">PV09_01853</name>
</gene>
<dbReference type="Gene3D" id="1.10.510.10">
    <property type="entry name" value="Transferase(Phosphotransferase) domain 1"/>
    <property type="match status" value="1"/>
</dbReference>
<dbReference type="AlphaFoldDB" id="A0A0D1XYU9"/>
<evidence type="ECO:0000256" key="4">
    <source>
        <dbReference type="ARBA" id="ARBA00022741"/>
    </source>
</evidence>
<dbReference type="Proteomes" id="UP000053259">
    <property type="component" value="Unassembled WGS sequence"/>
</dbReference>
<evidence type="ECO:0000256" key="9">
    <source>
        <dbReference type="PIRSR" id="PIRSR630616-3"/>
    </source>
</evidence>
<keyword evidence="3" id="KW-0808">Transferase</keyword>
<feature type="domain" description="FHA" evidence="12">
    <location>
        <begin position="115"/>
        <end position="168"/>
    </location>
</feature>
<keyword evidence="15" id="KW-1185">Reference proteome</keyword>
<dbReference type="Pfam" id="PF00498">
    <property type="entry name" value="FHA"/>
    <property type="match status" value="1"/>
</dbReference>
<evidence type="ECO:0008006" key="16">
    <source>
        <dbReference type="Google" id="ProtNLM"/>
    </source>
</evidence>
<dbReference type="GO" id="GO:0004674">
    <property type="term" value="F:protein serine/threonine kinase activity"/>
    <property type="evidence" value="ECO:0007669"/>
    <property type="project" value="UniProtKB-KW"/>
</dbReference>
<feature type="binding site" evidence="8 10">
    <location>
        <position position="300"/>
    </location>
    <ligand>
        <name>ATP</name>
        <dbReference type="ChEBI" id="CHEBI:30616"/>
    </ligand>
</feature>
<evidence type="ECO:0000256" key="2">
    <source>
        <dbReference type="ARBA" id="ARBA00022527"/>
    </source>
</evidence>
<dbReference type="InterPro" id="IPR030616">
    <property type="entry name" value="Aur-like"/>
</dbReference>
<dbReference type="SUPFAM" id="SSF56112">
    <property type="entry name" value="Protein kinase-like (PK-like)"/>
    <property type="match status" value="1"/>
</dbReference>
<feature type="compositionally biased region" description="Basic and acidic residues" evidence="11">
    <location>
        <begin position="819"/>
        <end position="837"/>
    </location>
</feature>
<proteinExistence type="inferred from homology"/>
<dbReference type="InParanoid" id="A0A0D1XYU9"/>
<protein>
    <recommendedName>
        <fullName evidence="16">Pkinase-domain-containing protein</fullName>
    </recommendedName>
</protein>
<name>A0A0D1XYU9_9PEZI</name>
<dbReference type="CDD" id="cd00060">
    <property type="entry name" value="FHA"/>
    <property type="match status" value="1"/>
</dbReference>
<feature type="cross-link" description="Glycyl lysine isopeptide (Lys-Gly) (interchain with G-Cter in SUMO2)" evidence="9">
    <location>
        <position position="397"/>
    </location>
</feature>
<feature type="compositionally biased region" description="Basic and acidic residues" evidence="11">
    <location>
        <begin position="631"/>
        <end position="641"/>
    </location>
</feature>
<evidence type="ECO:0000256" key="1">
    <source>
        <dbReference type="ARBA" id="ARBA00005575"/>
    </source>
</evidence>
<feature type="domain" description="Protein kinase" evidence="13">
    <location>
        <begin position="271"/>
        <end position="556"/>
    </location>
</feature>
<accession>A0A0D1XYU9</accession>
<keyword evidence="2" id="KW-0723">Serine/threonine-protein kinase</keyword>
<dbReference type="EMBL" id="KN847532">
    <property type="protein sequence ID" value="KIW07951.1"/>
    <property type="molecule type" value="Genomic_DNA"/>
</dbReference>
<evidence type="ECO:0000259" key="12">
    <source>
        <dbReference type="PROSITE" id="PS50006"/>
    </source>
</evidence>
<evidence type="ECO:0000256" key="5">
    <source>
        <dbReference type="ARBA" id="ARBA00022777"/>
    </source>
</evidence>
<dbReference type="FunFam" id="3.30.200.20:FF:000470">
    <property type="entry name" value="Serine/threonine-protein kinase RAD53"/>
    <property type="match status" value="1"/>
</dbReference>
<dbReference type="SMART" id="SM00240">
    <property type="entry name" value="FHA"/>
    <property type="match status" value="1"/>
</dbReference>
<evidence type="ECO:0000256" key="3">
    <source>
        <dbReference type="ARBA" id="ARBA00022679"/>
    </source>
</evidence>
<dbReference type="STRING" id="253628.A0A0D1XYU9"/>
<feature type="binding site" evidence="8">
    <location>
        <position position="415"/>
    </location>
    <ligand>
        <name>ATP</name>
        <dbReference type="ChEBI" id="CHEBI:30616"/>
    </ligand>
</feature>
<dbReference type="PROSITE" id="PS50011">
    <property type="entry name" value="PROTEIN_KINASE_DOM"/>
    <property type="match status" value="1"/>
</dbReference>
<dbReference type="InterPro" id="IPR011009">
    <property type="entry name" value="Kinase-like_dom_sf"/>
</dbReference>
<dbReference type="Gene3D" id="2.60.200.20">
    <property type="match status" value="1"/>
</dbReference>
<evidence type="ECO:0000256" key="11">
    <source>
        <dbReference type="SAM" id="MobiDB-lite"/>
    </source>
</evidence>
<feature type="region of interest" description="Disordered" evidence="11">
    <location>
        <begin position="774"/>
        <end position="847"/>
    </location>
</feature>
<feature type="region of interest" description="Disordered" evidence="11">
    <location>
        <begin position="1"/>
        <end position="21"/>
    </location>
</feature>
<dbReference type="PROSITE" id="PS00108">
    <property type="entry name" value="PROTEIN_KINASE_ST"/>
    <property type="match status" value="1"/>
</dbReference>
<evidence type="ECO:0000256" key="8">
    <source>
        <dbReference type="PIRSR" id="PIRSR630616-2"/>
    </source>
</evidence>
<evidence type="ECO:0000259" key="13">
    <source>
        <dbReference type="PROSITE" id="PS50011"/>
    </source>
</evidence>
<feature type="compositionally biased region" description="Acidic residues" evidence="11">
    <location>
        <begin position="612"/>
        <end position="630"/>
    </location>
</feature>
<dbReference type="VEuPathDB" id="FungiDB:PV09_01853"/>
<dbReference type="SMART" id="SM00220">
    <property type="entry name" value="S_TKc"/>
    <property type="match status" value="1"/>
</dbReference>
<dbReference type="SUPFAM" id="SSF49879">
    <property type="entry name" value="SMAD/FHA domain"/>
    <property type="match status" value="1"/>
</dbReference>
<dbReference type="InterPro" id="IPR008271">
    <property type="entry name" value="Ser/Thr_kinase_AS"/>
</dbReference>
<feature type="active site" description="Proton acceptor" evidence="7">
    <location>
        <position position="395"/>
    </location>
</feature>
<dbReference type="OrthoDB" id="504170at2759"/>
<evidence type="ECO:0000313" key="14">
    <source>
        <dbReference type="EMBL" id="KIW07951.1"/>
    </source>
</evidence>
<keyword evidence="6 8" id="KW-0067">ATP-binding</keyword>
<keyword evidence="4 8" id="KW-0547">Nucleotide-binding</keyword>
<dbReference type="HOGENOM" id="CLU_003637_1_0_1"/>
<evidence type="ECO:0000256" key="6">
    <source>
        <dbReference type="ARBA" id="ARBA00022840"/>
    </source>
</evidence>
<dbReference type="InterPro" id="IPR017441">
    <property type="entry name" value="Protein_kinase_ATP_BS"/>
</dbReference>
<dbReference type="InterPro" id="IPR000719">
    <property type="entry name" value="Prot_kinase_dom"/>
</dbReference>
<sequence length="1021" mass="114670">MDHDPHDLTQPLTQKVLDPRRIGRNNSGLSTADISDVICILHPSSPAAFRIVAKTAKLKPQHVLQNEKFETLENGADGIPLEEQETFVISSEIMDNAQDLALRFSSETVQLVLGFCFGRNAKTCDIVIDTDSMKRVSNLHFRIFLNPAGVLMLEDMSTNGTLVDEKHLKGKNSPVPATRMLQAGSIIQIPSIKPDEAIKFIVRIPSRDGYRDEYTSNLRKYLNRLRAAEEKHQLNHRNNPRRASVTQAMSDVPLYVPSNNFGMKWDGGEQYNVVGLLGKGAFATVYQLATKMEGKHYAAKELEKKRFIKNGRLDQRLDNEMQIMKSIRHENIVQYIGYHDHAEHLYIIMEYVPCGDLQGYLSEHKVLPETEAKLMSRQVLDALQYLHGKQITHRDIKPDNILIAQHNPFQVKLSDFGLSKAVNTNETFLKTFCGTLLYCAPEVFPHYEEHMAQKGVKRRRSGNAFAPKFHSYSQSVDIWSYAAVLWLSMCGKPPFEGVVDQTGKGMFNKIMETRLDINPLLAHGITPQAIDLLCRMLNTDPSKRPTETECLQHPWLYDGRPVLASEASLGPIHEDVETAPTVEGQARAFSQLSVHDSAPTAGGANRQLSNVQEEEYDEPLPEFDSGDLDFLDPRQSKRVRADQLVPRHHVRDQAAIPSSSPESSPTGERKDEEGLPIPTRPRQEKPARYFGEISNSALQSSGLLGERAIEALEMPPSDEAEAEATKSKMSLDPSMESYQAAQGDDGILRSDAGMVHYPSLLGTDSELRELNMADLPNHEPNTSGDASDSLDEPQTPKTPDEYSENSCNTKSPVSQPKSVSKEATPRQEHYSPAREHTQVPSSIPLSIVPANGNSRPLLGVLRSTPDSFASIELKLYNRLSHWGRDPSNTFVHPDKFDTRISKRAFLIWFHAYGIEKDEREGREWWRKPDIHTIINTNSSTFISVNGVKLTRKDVDGEPMCGRLYTGDVIEVFRGSNRITGSQETLKFMCEFYVGEAEARRPEDMPFVPIRAIEPSQPRQSF</sequence>
<keyword evidence="5" id="KW-0418">Kinase</keyword>
<organism evidence="14 15">
    <name type="scientific">Verruconis gallopava</name>
    <dbReference type="NCBI Taxonomy" id="253628"/>
    <lineage>
        <taxon>Eukaryota</taxon>
        <taxon>Fungi</taxon>
        <taxon>Dikarya</taxon>
        <taxon>Ascomycota</taxon>
        <taxon>Pezizomycotina</taxon>
        <taxon>Dothideomycetes</taxon>
        <taxon>Pleosporomycetidae</taxon>
        <taxon>Venturiales</taxon>
        <taxon>Sympoventuriaceae</taxon>
        <taxon>Verruconis</taxon>
    </lineage>
</organism>
<dbReference type="PANTHER" id="PTHR24350">
    <property type="entry name" value="SERINE/THREONINE-PROTEIN KINASE IAL-RELATED"/>
    <property type="match status" value="1"/>
</dbReference>
<dbReference type="Pfam" id="PF00069">
    <property type="entry name" value="Pkinase"/>
    <property type="match status" value="1"/>
</dbReference>
<evidence type="ECO:0000256" key="7">
    <source>
        <dbReference type="PIRSR" id="PIRSR630616-1"/>
    </source>
</evidence>
<dbReference type="RefSeq" id="XP_016217820.1">
    <property type="nucleotide sequence ID" value="XM_016354808.1"/>
</dbReference>
<reference evidence="14 15" key="1">
    <citation type="submission" date="2015-01" db="EMBL/GenBank/DDBJ databases">
        <title>The Genome Sequence of Ochroconis gallopava CBS43764.</title>
        <authorList>
            <consortium name="The Broad Institute Genomics Platform"/>
            <person name="Cuomo C."/>
            <person name="de Hoog S."/>
            <person name="Gorbushina A."/>
            <person name="Stielow B."/>
            <person name="Teixiera M."/>
            <person name="Abouelleil A."/>
            <person name="Chapman S.B."/>
            <person name="Priest M."/>
            <person name="Young S.K."/>
            <person name="Wortman J."/>
            <person name="Nusbaum C."/>
            <person name="Birren B."/>
        </authorList>
    </citation>
    <scope>NUCLEOTIDE SEQUENCE [LARGE SCALE GENOMIC DNA]</scope>
    <source>
        <strain evidence="14 15">CBS 43764</strain>
    </source>
</reference>
<comment type="similarity">
    <text evidence="1">Belongs to the protein kinase superfamily. CAMK Ser/Thr protein kinase family. CHEK2 subfamily.</text>
</comment>
<evidence type="ECO:0000313" key="15">
    <source>
        <dbReference type="Proteomes" id="UP000053259"/>
    </source>
</evidence>
<feature type="region of interest" description="Disordered" evidence="11">
    <location>
        <begin position="714"/>
        <end position="739"/>
    </location>
</feature>
<dbReference type="PROSITE" id="PS50006">
    <property type="entry name" value="FHA_DOMAIN"/>
    <property type="match status" value="1"/>
</dbReference>
<dbReference type="InterPro" id="IPR008984">
    <property type="entry name" value="SMAD_FHA_dom_sf"/>
</dbReference>
<dbReference type="PROSITE" id="PS00107">
    <property type="entry name" value="PROTEIN_KINASE_ATP"/>
    <property type="match status" value="1"/>
</dbReference>
<dbReference type="InterPro" id="IPR000253">
    <property type="entry name" value="FHA_dom"/>
</dbReference>
<dbReference type="GeneID" id="27309826"/>
<dbReference type="GO" id="GO:0005524">
    <property type="term" value="F:ATP binding"/>
    <property type="evidence" value="ECO:0007669"/>
    <property type="project" value="UniProtKB-UniRule"/>
</dbReference>
<feature type="region of interest" description="Disordered" evidence="11">
    <location>
        <begin position="595"/>
        <end position="687"/>
    </location>
</feature>